<evidence type="ECO:0000256" key="8">
    <source>
        <dbReference type="RuleBase" id="RU280816"/>
    </source>
</evidence>
<keyword evidence="6 8" id="KW-0472">Membrane</keyword>
<keyword evidence="3 8" id="KW-0812">Transmembrane</keyword>
<gene>
    <name evidence="10" type="primary">g7795</name>
    <name evidence="11" type="synonym">g7799</name>
    <name evidence="8" type="synonym">MLO</name>
    <name evidence="10" type="ORF">VP750_LOCUS6676</name>
    <name evidence="11" type="ORF">VP750_LOCUS6680</name>
</gene>
<feature type="transmembrane region" description="Helical" evidence="9">
    <location>
        <begin position="274"/>
        <end position="294"/>
    </location>
</feature>
<comment type="subcellular location">
    <subcellularLocation>
        <location evidence="1 8">Membrane</location>
        <topology evidence="1 8">Multi-pass membrane protein</topology>
    </subcellularLocation>
</comment>
<comment type="domain">
    <text evidence="8">The C-terminus contains a calmodulin-binding domain, which binds calmodulin in a calcium-dependent fashion.</text>
</comment>
<dbReference type="PANTHER" id="PTHR31942">
    <property type="entry name" value="MLO-LIKE PROTEIN 1"/>
    <property type="match status" value="1"/>
</dbReference>
<sequence length="487" mass="54881">MAGYYGDSILETPPGIVTMFFLLFLAATVVFELVLHGLELFTKKNRGLARALEKAKTELMLLGLCALLIASFSSKITSYCLPADVYASKYGKSWIDSVSLKDGCPCCLGRTDYISPCFLQHAKCGDAQICKSKCSKPQAKTCPANQGLASNSAVKLQKDGTLKEFKCWGKVQKDDKRQTLRQITERMHARDKSHECSIKTLESGSCWSHRPEEPLGWKESGKELLFCFLRLIPFGTVPKKDLWLLNASFHLKYGISGLEFDFMSFIAKRAGYDAADIVGLGFSMWITVIVYLLLSWKVGWCIWALVLLDGLLILGINMRLLWLLRYMTRGAQPHMYVHRRFCPVLPRSLHAYMHAIKFLLFLTSFIFANAIFFSAQFGKGSCFFSSKGFQPLPHVAWWMLMVITGLYLVLICWVTTPLFSLVALLGEEADAERLRLDLLTAEERLHFSSLPEMEKRGPIMEFLRSLWLGSDANHGAHNCHSAHATHA</sequence>
<accession>A0ABP1G5E4</accession>
<comment type="caution">
    <text evidence="10">The sequence shown here is derived from an EMBL/GenBank/DDBJ whole genome shotgun (WGS) entry which is preliminary data.</text>
</comment>
<proteinExistence type="inferred from homology"/>
<comment type="function">
    <text evidence="8">May be involved in modulation of pathogen defense and leaf cell death.</text>
</comment>
<protein>
    <recommendedName>
        <fullName evidence="8">MLO-like protein</fullName>
    </recommendedName>
</protein>
<evidence type="ECO:0000256" key="4">
    <source>
        <dbReference type="ARBA" id="ARBA00022821"/>
    </source>
</evidence>
<dbReference type="PANTHER" id="PTHR31942:SF52">
    <property type="entry name" value="MLO-LIKE PROTEIN 1"/>
    <property type="match status" value="1"/>
</dbReference>
<dbReference type="EMBL" id="CAXHTA020000012">
    <property type="protein sequence ID" value="CAL5225021.1"/>
    <property type="molecule type" value="Genomic_DNA"/>
</dbReference>
<evidence type="ECO:0000313" key="10">
    <source>
        <dbReference type="EMBL" id="CAL5225017.1"/>
    </source>
</evidence>
<reference evidence="10 12" key="1">
    <citation type="submission" date="2024-06" db="EMBL/GenBank/DDBJ databases">
        <authorList>
            <person name="Kraege A."/>
            <person name="Thomma B."/>
        </authorList>
    </citation>
    <scope>NUCLEOTIDE SEQUENCE [LARGE SCALE GENOMIC DNA]</scope>
</reference>
<dbReference type="EMBL" id="CAXHTA020000012">
    <property type="protein sequence ID" value="CAL5225017.1"/>
    <property type="molecule type" value="Genomic_DNA"/>
</dbReference>
<evidence type="ECO:0000256" key="7">
    <source>
        <dbReference type="ARBA" id="ARBA00023265"/>
    </source>
</evidence>
<feature type="transmembrane region" description="Helical" evidence="9">
    <location>
        <begin position="355"/>
        <end position="375"/>
    </location>
</feature>
<evidence type="ECO:0000256" key="2">
    <source>
        <dbReference type="ARBA" id="ARBA00006574"/>
    </source>
</evidence>
<evidence type="ECO:0000256" key="9">
    <source>
        <dbReference type="SAM" id="Phobius"/>
    </source>
</evidence>
<comment type="similarity">
    <text evidence="2 8">Belongs to the MLO family.</text>
</comment>
<keyword evidence="7 8" id="KW-0568">Pathogenesis-related protein</keyword>
<keyword evidence="8" id="KW-0112">Calmodulin-binding</keyword>
<feature type="transmembrane region" description="Helical" evidence="9">
    <location>
        <begin position="16"/>
        <end position="38"/>
    </location>
</feature>
<evidence type="ECO:0000256" key="3">
    <source>
        <dbReference type="ARBA" id="ARBA00022692"/>
    </source>
</evidence>
<name>A0ABP1G5E4_9CHLO</name>
<evidence type="ECO:0000256" key="5">
    <source>
        <dbReference type="ARBA" id="ARBA00022989"/>
    </source>
</evidence>
<feature type="transmembrane region" description="Helical" evidence="9">
    <location>
        <begin position="395"/>
        <end position="425"/>
    </location>
</feature>
<evidence type="ECO:0000256" key="6">
    <source>
        <dbReference type="ARBA" id="ARBA00023136"/>
    </source>
</evidence>
<dbReference type="InterPro" id="IPR004326">
    <property type="entry name" value="Mlo"/>
</dbReference>
<keyword evidence="12" id="KW-1185">Reference proteome</keyword>
<evidence type="ECO:0000313" key="12">
    <source>
        <dbReference type="Proteomes" id="UP001497392"/>
    </source>
</evidence>
<evidence type="ECO:0000313" key="11">
    <source>
        <dbReference type="EMBL" id="CAL5225021.1"/>
    </source>
</evidence>
<dbReference type="Pfam" id="PF03094">
    <property type="entry name" value="Mlo"/>
    <property type="match status" value="2"/>
</dbReference>
<organism evidence="10 12">
    <name type="scientific">Coccomyxa viridis</name>
    <dbReference type="NCBI Taxonomy" id="1274662"/>
    <lineage>
        <taxon>Eukaryota</taxon>
        <taxon>Viridiplantae</taxon>
        <taxon>Chlorophyta</taxon>
        <taxon>core chlorophytes</taxon>
        <taxon>Trebouxiophyceae</taxon>
        <taxon>Trebouxiophyceae incertae sedis</taxon>
        <taxon>Coccomyxaceae</taxon>
        <taxon>Coccomyxa</taxon>
    </lineage>
</organism>
<evidence type="ECO:0000256" key="1">
    <source>
        <dbReference type="ARBA" id="ARBA00004141"/>
    </source>
</evidence>
<keyword evidence="5 8" id="KW-1133">Transmembrane helix</keyword>
<dbReference type="Proteomes" id="UP001497392">
    <property type="component" value="Unassembled WGS sequence"/>
</dbReference>
<feature type="transmembrane region" description="Helical" evidence="9">
    <location>
        <begin position="300"/>
        <end position="322"/>
    </location>
</feature>
<keyword evidence="4 8" id="KW-0611">Plant defense</keyword>